<dbReference type="AlphaFoldDB" id="A0A5C6TXP8"/>
<dbReference type="Gene3D" id="2.40.160.50">
    <property type="entry name" value="membrane protein fhac: a member of the omp85/tpsb transporter family"/>
    <property type="match status" value="1"/>
</dbReference>
<dbReference type="InterPro" id="IPR000184">
    <property type="entry name" value="Bac_surfAg_D15"/>
</dbReference>
<reference evidence="4 5" key="1">
    <citation type="submission" date="2019-08" db="EMBL/GenBank/DDBJ databases">
        <authorList>
            <person name="Khan S.A."/>
            <person name="Jeon C.O."/>
            <person name="Jeong S.E."/>
        </authorList>
    </citation>
    <scope>NUCLEOTIDE SEQUENCE [LARGE SCALE GENOMIC DNA]</scope>
    <source>
        <strain evidence="5">IMCC1728</strain>
    </source>
</reference>
<gene>
    <name evidence="4" type="ORF">FSC37_00620</name>
</gene>
<dbReference type="Pfam" id="PF01103">
    <property type="entry name" value="Omp85"/>
    <property type="match status" value="1"/>
</dbReference>
<evidence type="ECO:0000313" key="5">
    <source>
        <dbReference type="Proteomes" id="UP000321832"/>
    </source>
</evidence>
<keyword evidence="5" id="KW-1185">Reference proteome</keyword>
<dbReference type="EMBL" id="VOPW01000001">
    <property type="protein sequence ID" value="TXC65177.1"/>
    <property type="molecule type" value="Genomic_DNA"/>
</dbReference>
<accession>A0A5C6TXP8</accession>
<sequence length="332" mass="37275">MSLIRPFYELDARWSAGVSAVRDDRIDSVYNAGNVVSQYRRGERRSEVFGGWSAGLRDGWVQRYSLGLRRLDDTYALEPGLVAPPSLPSSETLVLPFVRYELLEDRFERETNRNLIGRPEFFALGLGATFELGRASSALGSDRTPWLYSAIVGRGFEPAPEQRLMLQAMATGRFDDGQSQRQRLGIQAQYYVPQGKRWLFYAAASGDRLTRPSLSDTLLLGADNGLRGYPLRYQGGTKRALFTVEERFYTDLYVWQLFRVGGAAFFDVGRAWGGDNVNTVNPGWLRNAGVGLRIVSVRSAFSNVLHVDLAFPIDATQDIKKVQFNVKTKTSF</sequence>
<evidence type="ECO:0000313" key="4">
    <source>
        <dbReference type="EMBL" id="TXC65177.1"/>
    </source>
</evidence>
<evidence type="ECO:0000256" key="2">
    <source>
        <dbReference type="ARBA" id="ARBA00023136"/>
    </source>
</evidence>
<evidence type="ECO:0000256" key="1">
    <source>
        <dbReference type="ARBA" id="ARBA00004370"/>
    </source>
</evidence>
<protein>
    <recommendedName>
        <fullName evidence="3">Bacterial surface antigen (D15) domain-containing protein</fullName>
    </recommendedName>
</protein>
<feature type="domain" description="Bacterial surface antigen (D15)" evidence="3">
    <location>
        <begin position="166"/>
        <end position="326"/>
    </location>
</feature>
<dbReference type="GO" id="GO:0019867">
    <property type="term" value="C:outer membrane"/>
    <property type="evidence" value="ECO:0007669"/>
    <property type="project" value="InterPro"/>
</dbReference>
<organism evidence="4 5">
    <name type="scientific">Piscinibacter aquaticus</name>
    <dbReference type="NCBI Taxonomy" id="392597"/>
    <lineage>
        <taxon>Bacteria</taxon>
        <taxon>Pseudomonadati</taxon>
        <taxon>Pseudomonadota</taxon>
        <taxon>Betaproteobacteria</taxon>
        <taxon>Burkholderiales</taxon>
        <taxon>Sphaerotilaceae</taxon>
        <taxon>Piscinibacter</taxon>
    </lineage>
</organism>
<keyword evidence="2" id="KW-0472">Membrane</keyword>
<dbReference type="Proteomes" id="UP000321832">
    <property type="component" value="Unassembled WGS sequence"/>
</dbReference>
<name>A0A5C6TXP8_9BURK</name>
<proteinExistence type="predicted"/>
<comment type="caution">
    <text evidence="4">The sequence shown here is derived from an EMBL/GenBank/DDBJ whole genome shotgun (WGS) entry which is preliminary data.</text>
</comment>
<evidence type="ECO:0000259" key="3">
    <source>
        <dbReference type="Pfam" id="PF01103"/>
    </source>
</evidence>
<comment type="subcellular location">
    <subcellularLocation>
        <location evidence="1">Membrane</location>
    </subcellularLocation>
</comment>